<dbReference type="EMBL" id="CAXHTA020000018">
    <property type="protein sequence ID" value="CAL5228209.1"/>
    <property type="molecule type" value="Genomic_DNA"/>
</dbReference>
<comment type="caution">
    <text evidence="1">The sequence shown here is derived from an EMBL/GenBank/DDBJ whole genome shotgun (WGS) entry which is preliminary data.</text>
</comment>
<gene>
    <name evidence="1" type="primary">g11297</name>
    <name evidence="1" type="ORF">VP750_LOCUS10115</name>
</gene>
<evidence type="ECO:0000313" key="2">
    <source>
        <dbReference type="Proteomes" id="UP001497392"/>
    </source>
</evidence>
<name>A0ABP1G7K2_9CHLO</name>
<dbReference type="Proteomes" id="UP001497392">
    <property type="component" value="Unassembled WGS sequence"/>
</dbReference>
<reference evidence="1 2" key="1">
    <citation type="submission" date="2024-06" db="EMBL/GenBank/DDBJ databases">
        <authorList>
            <person name="Kraege A."/>
            <person name="Thomma B."/>
        </authorList>
    </citation>
    <scope>NUCLEOTIDE SEQUENCE [LARGE SCALE GENOMIC DNA]</scope>
</reference>
<accession>A0ABP1G7K2</accession>
<sequence length="129" mass="12811">MPAKYASGGCETKGSCSTYGNGVVVSTGFGWWPFLWSGKRFTDCTATCFWGPNGGAITGTFPNGGFAEAAASTRRKMQQFGGFRGGGGNFHNGGFRDGGGSAAAASSAAAAASTGSSGESYAMALTASS</sequence>
<organism evidence="1 2">
    <name type="scientific">Coccomyxa viridis</name>
    <dbReference type="NCBI Taxonomy" id="1274662"/>
    <lineage>
        <taxon>Eukaryota</taxon>
        <taxon>Viridiplantae</taxon>
        <taxon>Chlorophyta</taxon>
        <taxon>core chlorophytes</taxon>
        <taxon>Trebouxiophyceae</taxon>
        <taxon>Trebouxiophyceae incertae sedis</taxon>
        <taxon>Coccomyxaceae</taxon>
        <taxon>Coccomyxa</taxon>
    </lineage>
</organism>
<protein>
    <submittedName>
        <fullName evidence="1">G11297 protein</fullName>
    </submittedName>
</protein>
<proteinExistence type="predicted"/>
<keyword evidence="2" id="KW-1185">Reference proteome</keyword>
<evidence type="ECO:0000313" key="1">
    <source>
        <dbReference type="EMBL" id="CAL5228209.1"/>
    </source>
</evidence>